<dbReference type="EMBL" id="JAAYYV010000378">
    <property type="protein sequence ID" value="NLF55407.1"/>
    <property type="molecule type" value="Genomic_DNA"/>
</dbReference>
<accession>A0A7X7R926</accession>
<feature type="chain" id="PRO_5031441155" evidence="2">
    <location>
        <begin position="27"/>
        <end position="396"/>
    </location>
</feature>
<evidence type="ECO:0000313" key="4">
    <source>
        <dbReference type="Proteomes" id="UP000536534"/>
    </source>
</evidence>
<protein>
    <submittedName>
        <fullName evidence="3">DUF1615 domain-containing protein</fullName>
    </submittedName>
</protein>
<sequence>MSRYHSPAPVLLLVALLVAGCASGPAPDPRAVQPPAPVESRTPAGAGAAAPVPVRPAPPPTPQSLLQRLLPPTLKTDRGGWSGDILAAFYALRLAPSAENLCASIAVIEQESGFQADPVVPGLSRMVRAEIEARRQRFHVPPMVVEAALARRSADGRSFGARIDALRTERQLSELYEEIIAAVPAGRLLLSDYNPVRTGGPMQVSIAYAELHARQTPYRGPGRTIREAVFTRRGGVHFGIAHLLDYPAPYRAPIHRFADFNAGHYAARNAAFQQAVTRLSGHALVPDGDLLRYRNGVPDAAPGATQRALHALAPRLRLAPARIDAELRQEKEAGFARTAVYQRVYALADAAAGRRVAREAMPQITLKSPKIQRKLTTAWFADRVNRRYLGCLRRAR</sequence>
<proteinExistence type="predicted"/>
<dbReference type="RefSeq" id="WP_068809102.1">
    <property type="nucleotide sequence ID" value="NZ_MBFM01000005.1"/>
</dbReference>
<comment type="caution">
    <text evidence="3">The sequence shown here is derived from an EMBL/GenBank/DDBJ whole genome shotgun (WGS) entry which is preliminary data.</text>
</comment>
<dbReference type="Pfam" id="PF07759">
    <property type="entry name" value="DUF1615"/>
    <property type="match status" value="1"/>
</dbReference>
<evidence type="ECO:0000256" key="1">
    <source>
        <dbReference type="SAM" id="MobiDB-lite"/>
    </source>
</evidence>
<evidence type="ECO:0000313" key="3">
    <source>
        <dbReference type="EMBL" id="NLF55407.1"/>
    </source>
</evidence>
<feature type="compositionally biased region" description="Low complexity" evidence="1">
    <location>
        <begin position="41"/>
        <end position="52"/>
    </location>
</feature>
<name>A0A7X7R926_9RHOO</name>
<dbReference type="Proteomes" id="UP000536534">
    <property type="component" value="Unassembled WGS sequence"/>
</dbReference>
<dbReference type="OrthoDB" id="596976at2"/>
<feature type="compositionally biased region" description="Pro residues" evidence="1">
    <location>
        <begin position="53"/>
        <end position="62"/>
    </location>
</feature>
<dbReference type="AlphaFoldDB" id="A0A7X7R926"/>
<dbReference type="InterPro" id="IPR011673">
    <property type="entry name" value="DUF1615"/>
</dbReference>
<feature type="region of interest" description="Disordered" evidence="1">
    <location>
        <begin position="26"/>
        <end position="62"/>
    </location>
</feature>
<evidence type="ECO:0000256" key="2">
    <source>
        <dbReference type="SAM" id="SignalP"/>
    </source>
</evidence>
<gene>
    <name evidence="3" type="ORF">GX576_13605</name>
</gene>
<reference evidence="3 4" key="1">
    <citation type="journal article" date="2020" name="Biotechnol. Biofuels">
        <title>New insights from the biogas microbiome by comprehensive genome-resolved metagenomics of nearly 1600 species originating from multiple anaerobic digesters.</title>
        <authorList>
            <person name="Campanaro S."/>
            <person name="Treu L."/>
            <person name="Rodriguez-R L.M."/>
            <person name="Kovalovszki A."/>
            <person name="Ziels R.M."/>
            <person name="Maus I."/>
            <person name="Zhu X."/>
            <person name="Kougias P.G."/>
            <person name="Basile A."/>
            <person name="Luo G."/>
            <person name="Schluter A."/>
            <person name="Konstantinidis K.T."/>
            <person name="Angelidaki I."/>
        </authorList>
    </citation>
    <scope>NUCLEOTIDE SEQUENCE [LARGE SCALE GENOMIC DNA]</scope>
    <source>
        <strain evidence="3">AS06rmzACSIP_256</strain>
    </source>
</reference>
<keyword evidence="2" id="KW-0732">Signal</keyword>
<dbReference type="PROSITE" id="PS51257">
    <property type="entry name" value="PROKAR_LIPOPROTEIN"/>
    <property type="match status" value="1"/>
</dbReference>
<feature type="compositionally biased region" description="Pro residues" evidence="1">
    <location>
        <begin position="26"/>
        <end position="37"/>
    </location>
</feature>
<organism evidence="3 4">
    <name type="scientific">Thauera phenolivorans</name>
    <dbReference type="NCBI Taxonomy" id="1792543"/>
    <lineage>
        <taxon>Bacteria</taxon>
        <taxon>Pseudomonadati</taxon>
        <taxon>Pseudomonadota</taxon>
        <taxon>Betaproteobacteria</taxon>
        <taxon>Rhodocyclales</taxon>
        <taxon>Zoogloeaceae</taxon>
        <taxon>Thauera</taxon>
    </lineage>
</organism>
<feature type="signal peptide" evidence="2">
    <location>
        <begin position="1"/>
        <end position="26"/>
    </location>
</feature>